<dbReference type="RefSeq" id="WP_199753419.1">
    <property type="nucleotide sequence ID" value="NZ_VLKN01000003.1"/>
</dbReference>
<dbReference type="InterPro" id="IPR001926">
    <property type="entry name" value="TrpB-like_PALP"/>
</dbReference>
<evidence type="ECO:0000256" key="3">
    <source>
        <dbReference type="ARBA" id="ARBA00023239"/>
    </source>
</evidence>
<sequence length="537" mass="57599">MASSIDINRILTAPRWIDPAFLDSPILTDAALDDMLGCRLSAKLETENPIGSFKGRGAEFFAATALAPGEAVVCASAGNFGQGLAWAARKRGHRCSVFAAENANPVKVEAMRRFGAEVRLLGADFDAAKDAAWRYAAVSGLRHVEDGAEPAIAEGAGTIGIELVAAGTFDVVIVPLGNGALLAGVGTALRHLAPRTQVIAVVASNAPAMKLSLDAGRVVQTARADTIADGIAVRVPIAATLPMLRHCCDAVVSVSEQALFEAMTLAHRRLGRIVEAAGAAGIAAILAEPQRFAGQRVATLLCGRNVETGMRERRWHEWPPPRLSASKPKDRSMKLLYQTHSPHARKVLVAAHETGLAGTLQVIHHETSPTRRNEEVFALNPLGKVPVLICDDGTVLFDSNVICEYLDGLHAGERLIPQDAAERWQALRLQALAQGMADAGIAMRWEAERRPPSLRWPDMHEAQLQKIAAGCDFVERELGLGAPVGIGGIALATALSWIEFRDLYPFGVGRPRLSAWYQEFCRRPSMLVTTLSGDTRD</sequence>
<dbReference type="CDD" id="cd03205">
    <property type="entry name" value="GST_C_6"/>
    <property type="match status" value="1"/>
</dbReference>
<gene>
    <name evidence="5" type="ORF">IP90_01384</name>
</gene>
<dbReference type="PANTHER" id="PTHR48078:SF6">
    <property type="entry name" value="L-THREONINE DEHYDRATASE CATABOLIC TDCB"/>
    <property type="match status" value="1"/>
</dbReference>
<keyword evidence="6" id="KW-1185">Reference proteome</keyword>
<comment type="cofactor">
    <cofactor evidence="1">
        <name>pyridoxal 5'-phosphate</name>
        <dbReference type="ChEBI" id="CHEBI:597326"/>
    </cofactor>
</comment>
<dbReference type="Pfam" id="PF00291">
    <property type="entry name" value="PALP"/>
    <property type="match status" value="1"/>
</dbReference>
<dbReference type="SUPFAM" id="SSF53686">
    <property type="entry name" value="Tryptophan synthase beta subunit-like PLP-dependent enzymes"/>
    <property type="match status" value="1"/>
</dbReference>
<evidence type="ECO:0000259" key="4">
    <source>
        <dbReference type="PROSITE" id="PS50404"/>
    </source>
</evidence>
<dbReference type="Gene3D" id="3.40.30.10">
    <property type="entry name" value="Glutaredoxin"/>
    <property type="match status" value="1"/>
</dbReference>
<dbReference type="Gene3D" id="3.40.50.1100">
    <property type="match status" value="2"/>
</dbReference>
<dbReference type="GO" id="GO:0003941">
    <property type="term" value="F:L-serine ammonia-lyase activity"/>
    <property type="evidence" value="ECO:0007669"/>
    <property type="project" value="TreeGrafter"/>
</dbReference>
<evidence type="ECO:0000256" key="2">
    <source>
        <dbReference type="ARBA" id="ARBA00022898"/>
    </source>
</evidence>
<reference evidence="5 6" key="1">
    <citation type="journal article" date="2015" name="Stand. Genomic Sci.">
        <title>Genomic Encyclopedia of Bacterial and Archaeal Type Strains, Phase III: the genomes of soil and plant-associated and newly described type strains.</title>
        <authorList>
            <person name="Whitman W.B."/>
            <person name="Woyke T."/>
            <person name="Klenk H.P."/>
            <person name="Zhou Y."/>
            <person name="Lilburn T.G."/>
            <person name="Beck B.J."/>
            <person name="De Vos P."/>
            <person name="Vandamme P."/>
            <person name="Eisen J.A."/>
            <person name="Garrity G."/>
            <person name="Hugenholtz P."/>
            <person name="Kyrpides N.C."/>
        </authorList>
    </citation>
    <scope>NUCLEOTIDE SEQUENCE [LARGE SCALE GENOMIC DNA]</scope>
    <source>
        <strain evidence="5 6">CGMCC 1.10821</strain>
    </source>
</reference>
<dbReference type="AlphaFoldDB" id="A0A562L7H3"/>
<dbReference type="InterPro" id="IPR036282">
    <property type="entry name" value="Glutathione-S-Trfase_C_sf"/>
</dbReference>
<dbReference type="Gene3D" id="1.20.1050.10">
    <property type="match status" value="1"/>
</dbReference>
<evidence type="ECO:0000256" key="1">
    <source>
        <dbReference type="ARBA" id="ARBA00001933"/>
    </source>
</evidence>
<protein>
    <submittedName>
        <fullName evidence="5">Threonine dehydratase</fullName>
    </submittedName>
</protein>
<proteinExistence type="predicted"/>
<dbReference type="EMBL" id="VLKN01000003">
    <property type="protein sequence ID" value="TWI03571.1"/>
    <property type="molecule type" value="Genomic_DNA"/>
</dbReference>
<name>A0A562L7H3_9GAMM</name>
<dbReference type="Pfam" id="PF13409">
    <property type="entry name" value="GST_N_2"/>
    <property type="match status" value="1"/>
</dbReference>
<dbReference type="GO" id="GO:0006567">
    <property type="term" value="P:L-threonine catabolic process"/>
    <property type="evidence" value="ECO:0007669"/>
    <property type="project" value="TreeGrafter"/>
</dbReference>
<dbReference type="InterPro" id="IPR036052">
    <property type="entry name" value="TrpB-like_PALP_sf"/>
</dbReference>
<dbReference type="CDD" id="cd03049">
    <property type="entry name" value="GST_N_3"/>
    <property type="match status" value="1"/>
</dbReference>
<organism evidence="5 6">
    <name type="scientific">Luteimonas cucumeris</name>
    <dbReference type="NCBI Taxonomy" id="985012"/>
    <lineage>
        <taxon>Bacteria</taxon>
        <taxon>Pseudomonadati</taxon>
        <taxon>Pseudomonadota</taxon>
        <taxon>Gammaproteobacteria</taxon>
        <taxon>Lysobacterales</taxon>
        <taxon>Lysobacteraceae</taxon>
        <taxon>Luteimonas</taxon>
    </lineage>
</organism>
<evidence type="ECO:0000313" key="6">
    <source>
        <dbReference type="Proteomes" id="UP000315167"/>
    </source>
</evidence>
<dbReference type="PROSITE" id="PS50404">
    <property type="entry name" value="GST_NTER"/>
    <property type="match status" value="1"/>
</dbReference>
<dbReference type="PANTHER" id="PTHR48078">
    <property type="entry name" value="THREONINE DEHYDRATASE, MITOCHONDRIAL-RELATED"/>
    <property type="match status" value="1"/>
</dbReference>
<dbReference type="SUPFAM" id="SSF47616">
    <property type="entry name" value="GST C-terminal domain-like"/>
    <property type="match status" value="1"/>
</dbReference>
<keyword evidence="3" id="KW-0456">Lyase</keyword>
<dbReference type="GO" id="GO:0009097">
    <property type="term" value="P:isoleucine biosynthetic process"/>
    <property type="evidence" value="ECO:0007669"/>
    <property type="project" value="TreeGrafter"/>
</dbReference>
<dbReference type="Proteomes" id="UP000315167">
    <property type="component" value="Unassembled WGS sequence"/>
</dbReference>
<dbReference type="GO" id="GO:0006565">
    <property type="term" value="P:L-serine catabolic process"/>
    <property type="evidence" value="ECO:0007669"/>
    <property type="project" value="TreeGrafter"/>
</dbReference>
<dbReference type="InterPro" id="IPR036249">
    <property type="entry name" value="Thioredoxin-like_sf"/>
</dbReference>
<evidence type="ECO:0000313" key="5">
    <source>
        <dbReference type="EMBL" id="TWI03571.1"/>
    </source>
</evidence>
<comment type="caution">
    <text evidence="5">The sequence shown here is derived from an EMBL/GenBank/DDBJ whole genome shotgun (WGS) entry which is preliminary data.</text>
</comment>
<dbReference type="GO" id="GO:0004794">
    <property type="term" value="F:threonine deaminase activity"/>
    <property type="evidence" value="ECO:0007669"/>
    <property type="project" value="TreeGrafter"/>
</dbReference>
<dbReference type="InterPro" id="IPR050147">
    <property type="entry name" value="Ser/Thr_Dehydratase"/>
</dbReference>
<feature type="domain" description="GST N-terminal" evidence="4">
    <location>
        <begin position="331"/>
        <end position="414"/>
    </location>
</feature>
<accession>A0A562L7H3</accession>
<keyword evidence="2" id="KW-0663">Pyridoxal phosphate</keyword>
<dbReference type="InterPro" id="IPR004045">
    <property type="entry name" value="Glutathione_S-Trfase_N"/>
</dbReference>
<dbReference type="SUPFAM" id="SSF52833">
    <property type="entry name" value="Thioredoxin-like"/>
    <property type="match status" value="1"/>
</dbReference>